<dbReference type="AlphaFoldDB" id="A0A7K1S6I1"/>
<dbReference type="EMBL" id="WPIN01000002">
    <property type="protein sequence ID" value="MVM29404.1"/>
    <property type="molecule type" value="Genomic_DNA"/>
</dbReference>
<accession>A0A7K1S6I1</accession>
<protein>
    <submittedName>
        <fullName evidence="1">Uncharacterized protein</fullName>
    </submittedName>
</protein>
<organism evidence="1 2">
    <name type="scientific">Spirosoma arboris</name>
    <dbReference type="NCBI Taxonomy" id="2682092"/>
    <lineage>
        <taxon>Bacteria</taxon>
        <taxon>Pseudomonadati</taxon>
        <taxon>Bacteroidota</taxon>
        <taxon>Cytophagia</taxon>
        <taxon>Cytophagales</taxon>
        <taxon>Cytophagaceae</taxon>
        <taxon>Spirosoma</taxon>
    </lineage>
</organism>
<keyword evidence="2" id="KW-1185">Reference proteome</keyword>
<dbReference type="RefSeq" id="WP_157583677.1">
    <property type="nucleotide sequence ID" value="NZ_WPIN01000002.1"/>
</dbReference>
<comment type="caution">
    <text evidence="1">The sequence shown here is derived from an EMBL/GenBank/DDBJ whole genome shotgun (WGS) entry which is preliminary data.</text>
</comment>
<proteinExistence type="predicted"/>
<evidence type="ECO:0000313" key="2">
    <source>
        <dbReference type="Proteomes" id="UP000436006"/>
    </source>
</evidence>
<dbReference type="Proteomes" id="UP000436006">
    <property type="component" value="Unassembled WGS sequence"/>
</dbReference>
<gene>
    <name evidence="1" type="ORF">GO755_05120</name>
</gene>
<reference evidence="1 2" key="1">
    <citation type="submission" date="2019-12" db="EMBL/GenBank/DDBJ databases">
        <title>Spirosoma sp. HMF4905 genome sequencing and assembly.</title>
        <authorList>
            <person name="Kang H."/>
            <person name="Cha I."/>
            <person name="Kim H."/>
            <person name="Joh K."/>
        </authorList>
    </citation>
    <scope>NUCLEOTIDE SEQUENCE [LARGE SCALE GENOMIC DNA]</scope>
    <source>
        <strain evidence="1 2">HMF4905</strain>
    </source>
</reference>
<sequence length="90" mass="10590">MRTKQSIPKEISLILHQQKKRLNELNALDKWTEAEFEEVIHCSNEWDSMKQGWIFPLVAIEKLAFDSRTPDKQARSLQIIARHMSLDISK</sequence>
<evidence type="ECO:0000313" key="1">
    <source>
        <dbReference type="EMBL" id="MVM29404.1"/>
    </source>
</evidence>
<name>A0A7K1S6I1_9BACT</name>